<gene>
    <name evidence="2" type="ORF">E6C55_06410</name>
</gene>
<evidence type="ECO:0000313" key="3">
    <source>
        <dbReference type="Proteomes" id="UP000310636"/>
    </source>
</evidence>
<evidence type="ECO:0000313" key="2">
    <source>
        <dbReference type="EMBL" id="THF82696.1"/>
    </source>
</evidence>
<sequence length="99" mass="11395">MWWRPRQADLPIDRVAPLYSVYSFVEEDPLPSGEKRSNRGNSRRQSRSAQSPFPDATLPDSVRQSLLNEEGRRRFAIYTSFRLKLYADPPVGALLDTRA</sequence>
<protein>
    <submittedName>
        <fullName evidence="2">Uncharacterized protein</fullName>
    </submittedName>
</protein>
<dbReference type="AlphaFoldDB" id="A0A4S4C4H8"/>
<dbReference type="Proteomes" id="UP000310636">
    <property type="component" value="Unassembled WGS sequence"/>
</dbReference>
<evidence type="ECO:0000256" key="1">
    <source>
        <dbReference type="SAM" id="MobiDB-lite"/>
    </source>
</evidence>
<keyword evidence="3" id="KW-1185">Reference proteome</keyword>
<proteinExistence type="predicted"/>
<name>A0A4S4C4H8_9BACL</name>
<dbReference type="EMBL" id="SSOB01000006">
    <property type="protein sequence ID" value="THF82696.1"/>
    <property type="molecule type" value="Genomic_DNA"/>
</dbReference>
<accession>A0A4S4C4H8</accession>
<dbReference type="RefSeq" id="WP_136368957.1">
    <property type="nucleotide sequence ID" value="NZ_SSOB01000006.1"/>
</dbReference>
<organism evidence="2 3">
    <name type="scientific">Cohnella fermenti</name>
    <dbReference type="NCBI Taxonomy" id="2565925"/>
    <lineage>
        <taxon>Bacteria</taxon>
        <taxon>Bacillati</taxon>
        <taxon>Bacillota</taxon>
        <taxon>Bacilli</taxon>
        <taxon>Bacillales</taxon>
        <taxon>Paenibacillaceae</taxon>
        <taxon>Cohnella</taxon>
    </lineage>
</organism>
<dbReference type="OrthoDB" id="9868607at2"/>
<feature type="region of interest" description="Disordered" evidence="1">
    <location>
        <begin position="28"/>
        <end position="61"/>
    </location>
</feature>
<comment type="caution">
    <text evidence="2">The sequence shown here is derived from an EMBL/GenBank/DDBJ whole genome shotgun (WGS) entry which is preliminary data.</text>
</comment>
<reference evidence="2 3" key="1">
    <citation type="submission" date="2019-04" db="EMBL/GenBank/DDBJ databases">
        <title>Cohnella sp. nov. isolated from preserved vegetables.</title>
        <authorList>
            <person name="Lin S.-Y."/>
            <person name="Hung M.-H."/>
            <person name="Young C.-C."/>
        </authorList>
    </citation>
    <scope>NUCLEOTIDE SEQUENCE [LARGE SCALE GENOMIC DNA]</scope>
    <source>
        <strain evidence="2 3">CC-MHH1044</strain>
    </source>
</reference>